<keyword evidence="2" id="KW-1185">Reference proteome</keyword>
<proteinExistence type="predicted"/>
<name>A0A9P4XHA4_9HYPO</name>
<accession>A0A9P4XHA4</accession>
<sequence>MSNPATWEEEYYDGSLLYPDHRTVLVHKLANPTLAESFNLSTEAWHAKWTGYLNPKESYVLFEKGDLNQLGFSCSDPNTDLFLPLQFLVDLSNKQYDWNTGYKPKDSNNNDLYGIVGRNRQGKLMDASSAQALDSVSNSQKLKDLIDKRICYWHTVDIVNSFRSVDPNSGLTLLIRPVGAQNGITDGQVVNAFRRVTSRMTIHTTYIFQPEVGRTLNDYTLIQEDRPFPKASLSVGTTLTEWAKDVYKAAKKSPLDPVGQIGLKEEEFLAGVKQGAGAPADIDADKIEKAVGKRKEVKTQQSVMGGLSATDIRLKDYLKPRYESSWQVLYNHEAKLRKLYGKAGPQGQVQAQVNDGLHVTPLCNPNGFQWIFGNNPDGLHERLVKSFPWLCYALRYHITMDGSLVFGTPNTLEQVVDFFPFTRPFFTRAEALVDRFLLDELYYKRRTAIKEEITNANANANNVP</sequence>
<dbReference type="AlphaFoldDB" id="A0A9P4XHA4"/>
<dbReference type="EMBL" id="QLNT01000005">
    <property type="protein sequence ID" value="KAF3073941.1"/>
    <property type="molecule type" value="Genomic_DNA"/>
</dbReference>
<reference evidence="1 2" key="1">
    <citation type="submission" date="2018-06" db="EMBL/GenBank/DDBJ databases">
        <title>Genome analysis of cellulolytic fungus Trichoderma lentiforme CFAM-422.</title>
        <authorList>
            <person name="Steindorff A.S."/>
            <person name="Formighieri E.F."/>
            <person name="Midorikawa G.E.O."/>
            <person name="Tamietti M.S."/>
            <person name="Ramos E.Z."/>
            <person name="Silva A.S."/>
            <person name="Bon E.P.S."/>
            <person name="Mendes T.D."/>
            <person name="Damaso M.C.T."/>
            <person name="Favaro L.C.L."/>
        </authorList>
    </citation>
    <scope>NUCLEOTIDE SEQUENCE [LARGE SCALE GENOMIC DNA]</scope>
    <source>
        <strain evidence="1 2">CFAM-422</strain>
    </source>
</reference>
<evidence type="ECO:0000313" key="1">
    <source>
        <dbReference type="EMBL" id="KAF3073941.1"/>
    </source>
</evidence>
<gene>
    <name evidence="1" type="ORF">CFAM422_003449</name>
</gene>
<organism evidence="1 2">
    <name type="scientific">Trichoderma lentiforme</name>
    <dbReference type="NCBI Taxonomy" id="1567552"/>
    <lineage>
        <taxon>Eukaryota</taxon>
        <taxon>Fungi</taxon>
        <taxon>Dikarya</taxon>
        <taxon>Ascomycota</taxon>
        <taxon>Pezizomycotina</taxon>
        <taxon>Sordariomycetes</taxon>
        <taxon>Hypocreomycetidae</taxon>
        <taxon>Hypocreales</taxon>
        <taxon>Hypocreaceae</taxon>
        <taxon>Trichoderma</taxon>
    </lineage>
</organism>
<protein>
    <submittedName>
        <fullName evidence="1">Uncharacterized protein</fullName>
    </submittedName>
</protein>
<comment type="caution">
    <text evidence="1">The sequence shown here is derived from an EMBL/GenBank/DDBJ whole genome shotgun (WGS) entry which is preliminary data.</text>
</comment>
<evidence type="ECO:0000313" key="2">
    <source>
        <dbReference type="Proteomes" id="UP000801864"/>
    </source>
</evidence>
<dbReference type="Proteomes" id="UP000801864">
    <property type="component" value="Unassembled WGS sequence"/>
</dbReference>